<reference evidence="1 2" key="1">
    <citation type="journal article" date="2018" name="Int. J. Syst. Evol. Microbiol.">
        <title>Parvibium lacunae gen. nov., sp. nov., a new member of the family Alcaligenaceae isolated from a freshwater pond.</title>
        <authorList>
            <person name="Chen W.M."/>
            <person name="Xie P.B."/>
            <person name="Hsu M.Y."/>
            <person name="Sheu S.Y."/>
        </authorList>
    </citation>
    <scope>NUCLEOTIDE SEQUENCE [LARGE SCALE GENOMIC DNA]</scope>
    <source>
        <strain evidence="1 2">KMB9</strain>
    </source>
</reference>
<dbReference type="AlphaFoldDB" id="A0A368L3H1"/>
<dbReference type="OrthoDB" id="7346546at2"/>
<dbReference type="EMBL" id="QPGB01000002">
    <property type="protein sequence ID" value="RCS58127.1"/>
    <property type="molecule type" value="Genomic_DNA"/>
</dbReference>
<keyword evidence="2" id="KW-1185">Reference proteome</keyword>
<name>A0A368L3H1_9BURK</name>
<proteinExistence type="predicted"/>
<evidence type="ECO:0000313" key="1">
    <source>
        <dbReference type="EMBL" id="RCS58127.1"/>
    </source>
</evidence>
<organism evidence="1 2">
    <name type="scientific">Parvibium lacunae</name>
    <dbReference type="NCBI Taxonomy" id="1888893"/>
    <lineage>
        <taxon>Bacteria</taxon>
        <taxon>Pseudomonadati</taxon>
        <taxon>Pseudomonadota</taxon>
        <taxon>Betaproteobacteria</taxon>
        <taxon>Burkholderiales</taxon>
        <taxon>Alcaligenaceae</taxon>
        <taxon>Parvibium</taxon>
    </lineage>
</organism>
<dbReference type="InterPro" id="IPR021253">
    <property type="entry name" value="ZrgA-like"/>
</dbReference>
<evidence type="ECO:0000313" key="2">
    <source>
        <dbReference type="Proteomes" id="UP000252357"/>
    </source>
</evidence>
<accession>A0A368L3H1</accession>
<dbReference type="RefSeq" id="WP_114402212.1">
    <property type="nucleotide sequence ID" value="NZ_QPGB01000002.1"/>
</dbReference>
<dbReference type="Pfam" id="PF10986">
    <property type="entry name" value="ZrgA"/>
    <property type="match status" value="1"/>
</dbReference>
<comment type="caution">
    <text evidence="1">The sequence shown here is derived from an EMBL/GenBank/DDBJ whole genome shotgun (WGS) entry which is preliminary data.</text>
</comment>
<protein>
    <submittedName>
        <fullName evidence="1">DUF2796 domain-containing protein</fullName>
    </submittedName>
</protein>
<sequence>MKKHIFMALLLTSWMSSLIAHQKHVHGEGNLDVAIEKSTLSIMLTLPLDVLVGFERAPKNDKEKAALALAEKTLRDATALWILPPAANCRIESTQVRLPKFEGGHADINADYVFHCNDPNVLKSIETTLFKAFKRLYRLDVQRIGPTGQGAARLSPNRPRLNW</sequence>
<dbReference type="Proteomes" id="UP000252357">
    <property type="component" value="Unassembled WGS sequence"/>
</dbReference>
<gene>
    <name evidence="1" type="ORF">DU000_04640</name>
</gene>